<evidence type="ECO:0000313" key="4">
    <source>
        <dbReference type="Proteomes" id="UP000292082"/>
    </source>
</evidence>
<evidence type="ECO:0000256" key="1">
    <source>
        <dbReference type="SAM" id="MobiDB-lite"/>
    </source>
</evidence>
<evidence type="ECO:0000256" key="2">
    <source>
        <dbReference type="SAM" id="Phobius"/>
    </source>
</evidence>
<organism evidence="3 4">
    <name type="scientific">Dichomitus squalens</name>
    <dbReference type="NCBI Taxonomy" id="114155"/>
    <lineage>
        <taxon>Eukaryota</taxon>
        <taxon>Fungi</taxon>
        <taxon>Dikarya</taxon>
        <taxon>Basidiomycota</taxon>
        <taxon>Agaricomycotina</taxon>
        <taxon>Agaricomycetes</taxon>
        <taxon>Polyporales</taxon>
        <taxon>Polyporaceae</taxon>
        <taxon>Dichomitus</taxon>
    </lineage>
</organism>
<protein>
    <submittedName>
        <fullName evidence="3">Uncharacterized protein</fullName>
    </submittedName>
</protein>
<dbReference type="EMBL" id="ML145099">
    <property type="protein sequence ID" value="TBU61226.1"/>
    <property type="molecule type" value="Genomic_DNA"/>
</dbReference>
<feature type="region of interest" description="Disordered" evidence="1">
    <location>
        <begin position="39"/>
        <end position="60"/>
    </location>
</feature>
<keyword evidence="2" id="KW-0472">Membrane</keyword>
<reference evidence="3 4" key="1">
    <citation type="submission" date="2019-01" db="EMBL/GenBank/DDBJ databases">
        <title>Draft genome sequences of three monokaryotic isolates of the white-rot basidiomycete fungus Dichomitus squalens.</title>
        <authorList>
            <consortium name="DOE Joint Genome Institute"/>
            <person name="Lopez S.C."/>
            <person name="Andreopoulos B."/>
            <person name="Pangilinan J."/>
            <person name="Lipzen A."/>
            <person name="Riley R."/>
            <person name="Ahrendt S."/>
            <person name="Ng V."/>
            <person name="Barry K."/>
            <person name="Daum C."/>
            <person name="Grigoriev I.V."/>
            <person name="Hilden K.S."/>
            <person name="Makela M.R."/>
            <person name="de Vries R.P."/>
        </authorList>
    </citation>
    <scope>NUCLEOTIDE SEQUENCE [LARGE SCALE GENOMIC DNA]</scope>
    <source>
        <strain evidence="3 4">CBS 464.89</strain>
    </source>
</reference>
<dbReference type="AlphaFoldDB" id="A0A4Q9Q2Y2"/>
<evidence type="ECO:0000313" key="3">
    <source>
        <dbReference type="EMBL" id="TBU61226.1"/>
    </source>
</evidence>
<feature type="transmembrane region" description="Helical" evidence="2">
    <location>
        <begin position="12"/>
        <end position="30"/>
    </location>
</feature>
<name>A0A4Q9Q2Y2_9APHY</name>
<feature type="non-terminal residue" evidence="3">
    <location>
        <position position="76"/>
    </location>
</feature>
<gene>
    <name evidence="3" type="ORF">BD310DRAFT_921009</name>
</gene>
<keyword evidence="4" id="KW-1185">Reference proteome</keyword>
<keyword evidence="2" id="KW-1133">Transmembrane helix</keyword>
<proteinExistence type="predicted"/>
<keyword evidence="2" id="KW-0812">Transmembrane</keyword>
<dbReference type="Proteomes" id="UP000292082">
    <property type="component" value="Unassembled WGS sequence"/>
</dbReference>
<sequence length="76" mass="8235">MDLTIAGTTHVLGHLVLLLPFAFVLLLSCLHRSPRRTTLRLRPTDPTSSCEPRPQTSTLKTDSADRLALVGLGEGV</sequence>
<accession>A0A4Q9Q2Y2</accession>